<gene>
    <name evidence="1" type="ORF">CC1G_10694</name>
</gene>
<evidence type="ECO:0000313" key="1">
    <source>
        <dbReference type="EMBL" id="EAU88998.2"/>
    </source>
</evidence>
<dbReference type="Proteomes" id="UP000001861">
    <property type="component" value="Unassembled WGS sequence"/>
</dbReference>
<comment type="caution">
    <text evidence="1">The sequence shown here is derived from an EMBL/GenBank/DDBJ whole genome shotgun (WGS) entry which is preliminary data.</text>
</comment>
<dbReference type="InParanoid" id="A8NDS3"/>
<accession>A8NDS3</accession>
<dbReference type="AlphaFoldDB" id="A8NDS3"/>
<reference evidence="1 2" key="1">
    <citation type="journal article" date="2010" name="Proc. Natl. Acad. Sci. U.S.A.">
        <title>Insights into evolution of multicellular fungi from the assembled chromosomes of the mushroom Coprinopsis cinerea (Coprinus cinereus).</title>
        <authorList>
            <person name="Stajich J.E."/>
            <person name="Wilke S.K."/>
            <person name="Ahren D."/>
            <person name="Au C.H."/>
            <person name="Birren B.W."/>
            <person name="Borodovsky M."/>
            <person name="Burns C."/>
            <person name="Canback B."/>
            <person name="Casselton L.A."/>
            <person name="Cheng C.K."/>
            <person name="Deng J."/>
            <person name="Dietrich F.S."/>
            <person name="Fargo D.C."/>
            <person name="Farman M.L."/>
            <person name="Gathman A.C."/>
            <person name="Goldberg J."/>
            <person name="Guigo R."/>
            <person name="Hoegger P.J."/>
            <person name="Hooker J.B."/>
            <person name="Huggins A."/>
            <person name="James T.Y."/>
            <person name="Kamada T."/>
            <person name="Kilaru S."/>
            <person name="Kodira C."/>
            <person name="Kues U."/>
            <person name="Kupfer D."/>
            <person name="Kwan H.S."/>
            <person name="Lomsadze A."/>
            <person name="Li W."/>
            <person name="Lilly W.W."/>
            <person name="Ma L.J."/>
            <person name="Mackey A.J."/>
            <person name="Manning G."/>
            <person name="Martin F."/>
            <person name="Muraguchi H."/>
            <person name="Natvig D.O."/>
            <person name="Palmerini H."/>
            <person name="Ramesh M.A."/>
            <person name="Rehmeyer C.J."/>
            <person name="Roe B.A."/>
            <person name="Shenoy N."/>
            <person name="Stanke M."/>
            <person name="Ter-Hovhannisyan V."/>
            <person name="Tunlid A."/>
            <person name="Velagapudi R."/>
            <person name="Vision T.J."/>
            <person name="Zeng Q."/>
            <person name="Zolan M.E."/>
            <person name="Pukkila P.J."/>
        </authorList>
    </citation>
    <scope>NUCLEOTIDE SEQUENCE [LARGE SCALE GENOMIC DNA]</scope>
    <source>
        <strain evidence="2">Okayama-7 / 130 / ATCC MYA-4618 / FGSC 9003</strain>
    </source>
</reference>
<dbReference type="VEuPathDB" id="FungiDB:CC1G_10694"/>
<protein>
    <submittedName>
        <fullName evidence="1">Uncharacterized protein</fullName>
    </submittedName>
</protein>
<proteinExistence type="predicted"/>
<sequence>MPSDKPHPNHKNLVVSDLEFLSRFRTLYKPSFPPDEYFRSLKSIGWFSNGRRELAHYGQLLEQTLFFLEGKSGLTELYISNTSYDSVMDEWYPLFSTPLIQSSSSTLRKLVLHVTPTLRYHVVSRNFREDGFHLCPEASSSLFQSLPSIEYLEIRVPWICTDFFKKPFSPPKHQRGGTFVVIVQPGSSQPIACPSKGWFYRFNSIGAVNGIMDAARGCFADLHGWDVQIRLTADILTQFQAHDGPQIYTIAVPVHDDAKMLKLYVARKHVVSEGRSKWVQETYETPMETFRSLTRRDHRMQLLRWLAYPAWSRSGGWNTTLGEDMGVPRTAIFEDDPYFILPDSDVDGSTGLAT</sequence>
<name>A8NDS3_COPC7</name>
<dbReference type="HOGENOM" id="CLU_783064_0_0_1"/>
<dbReference type="EMBL" id="AACS02000002">
    <property type="protein sequence ID" value="EAU88998.2"/>
    <property type="molecule type" value="Genomic_DNA"/>
</dbReference>
<evidence type="ECO:0000313" key="2">
    <source>
        <dbReference type="Proteomes" id="UP000001861"/>
    </source>
</evidence>
<keyword evidence="2" id="KW-1185">Reference proteome</keyword>
<dbReference type="RefSeq" id="XP_001832845.2">
    <property type="nucleotide sequence ID" value="XM_001832793.2"/>
</dbReference>
<dbReference type="GeneID" id="6009336"/>
<organism evidence="1 2">
    <name type="scientific">Coprinopsis cinerea (strain Okayama-7 / 130 / ATCC MYA-4618 / FGSC 9003)</name>
    <name type="common">Inky cap fungus</name>
    <name type="synonym">Hormographiella aspergillata</name>
    <dbReference type="NCBI Taxonomy" id="240176"/>
    <lineage>
        <taxon>Eukaryota</taxon>
        <taxon>Fungi</taxon>
        <taxon>Dikarya</taxon>
        <taxon>Basidiomycota</taxon>
        <taxon>Agaricomycotina</taxon>
        <taxon>Agaricomycetes</taxon>
        <taxon>Agaricomycetidae</taxon>
        <taxon>Agaricales</taxon>
        <taxon>Agaricineae</taxon>
        <taxon>Psathyrellaceae</taxon>
        <taxon>Coprinopsis</taxon>
    </lineage>
</organism>
<dbReference type="KEGG" id="cci:CC1G_10694"/>